<sequence length="977" mass="107698">MASRGRGGRGDGGGRGGRGDSGGRGSRGDSRGRGGGGFRGGRGSFTPAKIYGNGQYPQPDAETTKVEDAMTNMSGAFAAMSVGGVKLPRRPGYGKLGTPIVLWTNYFKLEGIKADTELFRYSVAFQSDNELPKPKKKRLIQLLLQREPFSKVPAASDWSHVLLSAKKIELGAKRPVYDIEWYPEDGEPLPAATEGESKQRAQARKRNTMRALVEELGTVSIKDLLDDLKQSGTNYPLKLETIQALNIVLGFGPSSDNQIVTASGNKYYPFGSHPQVQITDLGFGLQALRGYFTSVRTSVNRILVNVNVATGAFYRAGPLLGLMKEVSGGGPPQSPDAYRRLAAFVRKLRFETNYIRETDKTGKVKLVNKRPVTKRKVHVITDLSPFNKHSGNITFKLTTDGKDESISVQQFFKRAHQVELKSPQAPCVNYGTRENPKWIPSELCFVLGGQMARRLLLGDQTRRMIEFAARRPFDNAESIVNDGLQVTKINPGLNKHLTNFGININPKLMTVNGRILEAPTLQYRGTTTCRPQDGKWNLDTRALGQKPFRIAKTLGSWNCLVIDAGNHETIDGGVSAIKYHLGLFRRSLDTYGMNPGPVQNPLVISVNPADLHNKNVESLKKQVAQSLRTGFKAAKPDFLFVLLPNDNAALYDSIKMVCDVSFGVPNVCSIASKFTQEKGQMQYFANVAMKFNQKLGGVNHMIELKDLKPLDAGTIVFGIDVTHPSPGSAESSPSIAGVVASIDSNFSQYLASMRVQEGRKEMVSDLEAMILERLAMWRKKNNGRMPSKVIVYRDGVSEGQYPLVMQEEYPHFVDAFKKAYGAPEKHPKISLIVVGKRHHTRFYPTTEKSTDGRTGNPKPGTVVDRGVTGEKLFDFFLLAHQGLQGTSKPAHYVVLKDENKLGADQLQNLTHNLCYTFARATRAVSVCPPAYYADILCERGRSYLHAVLKGGDSADAFGDNHWKRDVHAALAETMYYL</sequence>
<keyword evidence="5" id="KW-1185">Reference proteome</keyword>
<dbReference type="CDD" id="cd02846">
    <property type="entry name" value="PAZ_argonaute_like"/>
    <property type="match status" value="1"/>
</dbReference>
<dbReference type="InterPro" id="IPR036397">
    <property type="entry name" value="RNaseH_sf"/>
</dbReference>
<organism evidence="4 5">
    <name type="scientific">Lentithecium fluviatile CBS 122367</name>
    <dbReference type="NCBI Taxonomy" id="1168545"/>
    <lineage>
        <taxon>Eukaryota</taxon>
        <taxon>Fungi</taxon>
        <taxon>Dikarya</taxon>
        <taxon>Ascomycota</taxon>
        <taxon>Pezizomycotina</taxon>
        <taxon>Dothideomycetes</taxon>
        <taxon>Pleosporomycetidae</taxon>
        <taxon>Pleosporales</taxon>
        <taxon>Massarineae</taxon>
        <taxon>Lentitheciaceae</taxon>
        <taxon>Lentithecium</taxon>
    </lineage>
</organism>
<dbReference type="PROSITE" id="PS50821">
    <property type="entry name" value="PAZ"/>
    <property type="match status" value="1"/>
</dbReference>
<dbReference type="SMART" id="SM00950">
    <property type="entry name" value="Piwi"/>
    <property type="match status" value="1"/>
</dbReference>
<dbReference type="PANTHER" id="PTHR22891">
    <property type="entry name" value="EUKARYOTIC TRANSLATION INITIATION FACTOR 2C"/>
    <property type="match status" value="1"/>
</dbReference>
<dbReference type="PROSITE" id="PS50822">
    <property type="entry name" value="PIWI"/>
    <property type="match status" value="1"/>
</dbReference>
<evidence type="ECO:0000313" key="5">
    <source>
        <dbReference type="Proteomes" id="UP000799291"/>
    </source>
</evidence>
<dbReference type="InterPro" id="IPR003100">
    <property type="entry name" value="PAZ_dom"/>
</dbReference>
<evidence type="ECO:0000313" key="4">
    <source>
        <dbReference type="EMBL" id="KAF2689951.1"/>
    </source>
</evidence>
<dbReference type="CDD" id="cd04657">
    <property type="entry name" value="Piwi_ago-like"/>
    <property type="match status" value="1"/>
</dbReference>
<dbReference type="InterPro" id="IPR036085">
    <property type="entry name" value="PAZ_dom_sf"/>
</dbReference>
<dbReference type="Pfam" id="PF02170">
    <property type="entry name" value="PAZ"/>
    <property type="match status" value="1"/>
</dbReference>
<dbReference type="Pfam" id="PF02171">
    <property type="entry name" value="Piwi"/>
    <property type="match status" value="1"/>
</dbReference>
<dbReference type="EMBL" id="MU005571">
    <property type="protein sequence ID" value="KAF2689951.1"/>
    <property type="molecule type" value="Genomic_DNA"/>
</dbReference>
<dbReference type="Pfam" id="PF08699">
    <property type="entry name" value="ArgoL1"/>
    <property type="match status" value="1"/>
</dbReference>
<dbReference type="InterPro" id="IPR012337">
    <property type="entry name" value="RNaseH-like_sf"/>
</dbReference>
<dbReference type="SMART" id="SM01163">
    <property type="entry name" value="DUF1785"/>
    <property type="match status" value="1"/>
</dbReference>
<dbReference type="InterPro" id="IPR032472">
    <property type="entry name" value="ArgoL2"/>
</dbReference>
<feature type="compositionally biased region" description="Gly residues" evidence="1">
    <location>
        <begin position="10"/>
        <end position="25"/>
    </location>
</feature>
<accession>A0A6G1JI81</accession>
<feature type="compositionally biased region" description="Gly residues" evidence="1">
    <location>
        <begin position="33"/>
        <end position="43"/>
    </location>
</feature>
<feature type="domain" description="PAZ" evidence="2">
    <location>
        <begin position="340"/>
        <end position="448"/>
    </location>
</feature>
<dbReference type="OrthoDB" id="10252740at2759"/>
<dbReference type="Gene3D" id="3.30.420.10">
    <property type="entry name" value="Ribonuclease H-like superfamily/Ribonuclease H"/>
    <property type="match status" value="1"/>
</dbReference>
<evidence type="ECO:0000259" key="2">
    <source>
        <dbReference type="PROSITE" id="PS50821"/>
    </source>
</evidence>
<evidence type="ECO:0000256" key="1">
    <source>
        <dbReference type="SAM" id="MobiDB-lite"/>
    </source>
</evidence>
<dbReference type="SUPFAM" id="SSF53098">
    <property type="entry name" value="Ribonuclease H-like"/>
    <property type="match status" value="1"/>
</dbReference>
<gene>
    <name evidence="4" type="ORF">K458DRAFT_290147</name>
</gene>
<dbReference type="Gene3D" id="2.170.260.10">
    <property type="entry name" value="paz domain"/>
    <property type="match status" value="1"/>
</dbReference>
<dbReference type="GO" id="GO:0003723">
    <property type="term" value="F:RNA binding"/>
    <property type="evidence" value="ECO:0007669"/>
    <property type="project" value="InterPro"/>
</dbReference>
<dbReference type="Gene3D" id="3.40.50.2300">
    <property type="match status" value="1"/>
</dbReference>
<dbReference type="Proteomes" id="UP000799291">
    <property type="component" value="Unassembled WGS sequence"/>
</dbReference>
<dbReference type="SUPFAM" id="SSF101690">
    <property type="entry name" value="PAZ domain"/>
    <property type="match status" value="1"/>
</dbReference>
<feature type="domain" description="Piwi" evidence="3">
    <location>
        <begin position="638"/>
        <end position="945"/>
    </location>
</feature>
<evidence type="ECO:0000259" key="3">
    <source>
        <dbReference type="PROSITE" id="PS50822"/>
    </source>
</evidence>
<dbReference type="Pfam" id="PF16488">
    <property type="entry name" value="ArgoL2"/>
    <property type="match status" value="1"/>
</dbReference>
<proteinExistence type="predicted"/>
<reference evidence="4" key="1">
    <citation type="journal article" date="2020" name="Stud. Mycol.">
        <title>101 Dothideomycetes genomes: a test case for predicting lifestyles and emergence of pathogens.</title>
        <authorList>
            <person name="Haridas S."/>
            <person name="Albert R."/>
            <person name="Binder M."/>
            <person name="Bloem J."/>
            <person name="Labutti K."/>
            <person name="Salamov A."/>
            <person name="Andreopoulos B."/>
            <person name="Baker S."/>
            <person name="Barry K."/>
            <person name="Bills G."/>
            <person name="Bluhm B."/>
            <person name="Cannon C."/>
            <person name="Castanera R."/>
            <person name="Culley D."/>
            <person name="Daum C."/>
            <person name="Ezra D."/>
            <person name="Gonzalez J."/>
            <person name="Henrissat B."/>
            <person name="Kuo A."/>
            <person name="Liang C."/>
            <person name="Lipzen A."/>
            <person name="Lutzoni F."/>
            <person name="Magnuson J."/>
            <person name="Mondo S."/>
            <person name="Nolan M."/>
            <person name="Ohm R."/>
            <person name="Pangilinan J."/>
            <person name="Park H.-J."/>
            <person name="Ramirez L."/>
            <person name="Alfaro M."/>
            <person name="Sun H."/>
            <person name="Tritt A."/>
            <person name="Yoshinaga Y."/>
            <person name="Zwiers L.-H."/>
            <person name="Turgeon B."/>
            <person name="Goodwin S."/>
            <person name="Spatafora J."/>
            <person name="Crous P."/>
            <person name="Grigoriev I."/>
        </authorList>
    </citation>
    <scope>NUCLEOTIDE SEQUENCE</scope>
    <source>
        <strain evidence="4">CBS 122367</strain>
    </source>
</reference>
<name>A0A6G1JI81_9PLEO</name>
<dbReference type="InterPro" id="IPR014811">
    <property type="entry name" value="ArgoL1"/>
</dbReference>
<dbReference type="InterPro" id="IPR032474">
    <property type="entry name" value="Argonaute_N"/>
</dbReference>
<feature type="region of interest" description="Disordered" evidence="1">
    <location>
        <begin position="1"/>
        <end position="61"/>
    </location>
</feature>
<dbReference type="InterPro" id="IPR045246">
    <property type="entry name" value="Piwi_ago-like"/>
</dbReference>
<dbReference type="InterPro" id="IPR003165">
    <property type="entry name" value="Piwi"/>
</dbReference>
<protein>
    <submittedName>
        <fullName evidence="4">Piwi-domain-containing protein</fullName>
    </submittedName>
</protein>
<dbReference type="Pfam" id="PF16486">
    <property type="entry name" value="ArgoN"/>
    <property type="match status" value="1"/>
</dbReference>
<dbReference type="AlphaFoldDB" id="A0A6G1JI81"/>